<dbReference type="AlphaFoldDB" id="A0A4R7D1E1"/>
<dbReference type="EMBL" id="SNZV01000004">
    <property type="protein sequence ID" value="TDS14062.1"/>
    <property type="molecule type" value="Genomic_DNA"/>
</dbReference>
<accession>A0A4R7D1E1</accession>
<evidence type="ECO:0000313" key="2">
    <source>
        <dbReference type="Proteomes" id="UP000294752"/>
    </source>
</evidence>
<proteinExistence type="predicted"/>
<keyword evidence="2" id="KW-1185">Reference proteome</keyword>
<comment type="caution">
    <text evidence="1">The sequence shown here is derived from an EMBL/GenBank/DDBJ whole genome shotgun (WGS) entry which is preliminary data.</text>
</comment>
<evidence type="ECO:0000313" key="1">
    <source>
        <dbReference type="EMBL" id="TDS14062.1"/>
    </source>
</evidence>
<sequence length="68" mass="7928">MQHRCFTNVYSVILRQCTRLEDFFELEKGDRYGDHRGKVWLGLVGLRGVVGIRLRKNVTISIQPQRAP</sequence>
<protein>
    <submittedName>
        <fullName evidence="1">Uncharacterized protein</fullName>
    </submittedName>
</protein>
<reference evidence="1 2" key="1">
    <citation type="submission" date="2019-03" db="EMBL/GenBank/DDBJ databases">
        <title>Genomic Encyclopedia of Type Strains, Phase III (KMG-III): the genomes of soil and plant-associated and newly described type strains.</title>
        <authorList>
            <person name="Whitman W."/>
        </authorList>
    </citation>
    <scope>NUCLEOTIDE SEQUENCE [LARGE SCALE GENOMIC DNA]</scope>
    <source>
        <strain evidence="1 2">CGMCC 1.12801</strain>
    </source>
</reference>
<gene>
    <name evidence="1" type="ORF">B0I21_104391</name>
</gene>
<organism evidence="1 2">
    <name type="scientific">Sphingobacterium paludis</name>
    <dbReference type="NCBI Taxonomy" id="1476465"/>
    <lineage>
        <taxon>Bacteria</taxon>
        <taxon>Pseudomonadati</taxon>
        <taxon>Bacteroidota</taxon>
        <taxon>Sphingobacteriia</taxon>
        <taxon>Sphingobacteriales</taxon>
        <taxon>Sphingobacteriaceae</taxon>
        <taxon>Sphingobacterium</taxon>
    </lineage>
</organism>
<dbReference type="Proteomes" id="UP000294752">
    <property type="component" value="Unassembled WGS sequence"/>
</dbReference>
<name>A0A4R7D1E1_9SPHI</name>